<protein>
    <submittedName>
        <fullName evidence="1">Uncharacterized protein</fullName>
    </submittedName>
</protein>
<name>A0A174TWQ4_FLAPL</name>
<dbReference type="EMBL" id="CYZT01000686">
    <property type="protein sequence ID" value="CUQ11219.1"/>
    <property type="molecule type" value="Genomic_DNA"/>
</dbReference>
<dbReference type="AlphaFoldDB" id="A0A174TWQ4"/>
<accession>A0A174TWQ4</accession>
<reference evidence="1 2" key="1">
    <citation type="submission" date="2015-09" db="EMBL/GenBank/DDBJ databases">
        <authorList>
            <consortium name="Pathogen Informatics"/>
        </authorList>
    </citation>
    <scope>NUCLEOTIDE SEQUENCE [LARGE SCALE GENOMIC DNA]</scope>
    <source>
        <strain evidence="1 2">2789STDY5608854</strain>
    </source>
</reference>
<evidence type="ECO:0000313" key="2">
    <source>
        <dbReference type="Proteomes" id="UP000095746"/>
    </source>
</evidence>
<evidence type="ECO:0000313" key="1">
    <source>
        <dbReference type="EMBL" id="CUQ11219.1"/>
    </source>
</evidence>
<organism evidence="1 2">
    <name type="scientific">Flavonifractor plautii</name>
    <name type="common">Fusobacterium plautii</name>
    <dbReference type="NCBI Taxonomy" id="292800"/>
    <lineage>
        <taxon>Bacteria</taxon>
        <taxon>Bacillati</taxon>
        <taxon>Bacillota</taxon>
        <taxon>Clostridia</taxon>
        <taxon>Eubacteriales</taxon>
        <taxon>Oscillospiraceae</taxon>
        <taxon>Flavonifractor</taxon>
    </lineage>
</organism>
<dbReference type="Proteomes" id="UP000095746">
    <property type="component" value="Unassembled WGS sequence"/>
</dbReference>
<sequence>MDRCRRPSSKTIWELTSPTRRSVTRSRSIWKVVRVPSRPVSSLS</sequence>
<gene>
    <name evidence="1" type="ORF">ERS852411_03982</name>
</gene>
<proteinExistence type="predicted"/>